<dbReference type="EMBL" id="BJON01000018">
    <property type="protein sequence ID" value="GED70760.1"/>
    <property type="molecule type" value="Genomic_DNA"/>
</dbReference>
<accession>A0A0K9YL14</accession>
<evidence type="ECO:0000313" key="2">
    <source>
        <dbReference type="EMBL" id="KNB69346.1"/>
    </source>
</evidence>
<gene>
    <name evidence="2" type="ORF">ADS79_25925</name>
    <name evidence="1" type="ORF">BRE01_44620</name>
</gene>
<reference evidence="2" key="2">
    <citation type="submission" date="2015-07" db="EMBL/GenBank/DDBJ databases">
        <title>MeaNS - Measles Nucleotide Surveillance Program.</title>
        <authorList>
            <person name="Tran T."/>
            <person name="Druce J."/>
        </authorList>
    </citation>
    <scope>NUCLEOTIDE SEQUENCE</scope>
    <source>
        <strain evidence="2">DSM 9887</strain>
    </source>
</reference>
<dbReference type="InterPro" id="IPR014710">
    <property type="entry name" value="RmlC-like_jellyroll"/>
</dbReference>
<reference evidence="3" key="1">
    <citation type="submission" date="2015-07" db="EMBL/GenBank/DDBJ databases">
        <title>Genome sequencing project for genomic taxonomy and phylogenomics of Bacillus-like bacteria.</title>
        <authorList>
            <person name="Liu B."/>
            <person name="Wang J."/>
            <person name="Zhu Y."/>
            <person name="Liu G."/>
            <person name="Chen Q."/>
            <person name="Chen Z."/>
            <person name="Lan J."/>
            <person name="Che J."/>
            <person name="Ge C."/>
            <person name="Shi H."/>
            <person name="Pan Z."/>
            <person name="Liu X."/>
        </authorList>
    </citation>
    <scope>NUCLEOTIDE SEQUENCE [LARGE SCALE GENOMIC DNA]</scope>
    <source>
        <strain evidence="3">DSM 9887</strain>
    </source>
</reference>
<proteinExistence type="predicted"/>
<dbReference type="EMBL" id="LGIQ01000011">
    <property type="protein sequence ID" value="KNB69346.1"/>
    <property type="molecule type" value="Genomic_DNA"/>
</dbReference>
<dbReference type="Proteomes" id="UP000036834">
    <property type="component" value="Unassembled WGS sequence"/>
</dbReference>
<dbReference type="Pfam" id="PF06249">
    <property type="entry name" value="EutQ"/>
    <property type="match status" value="1"/>
</dbReference>
<dbReference type="STRING" id="54915.ADS79_25925"/>
<dbReference type="GO" id="GO:0016853">
    <property type="term" value="F:isomerase activity"/>
    <property type="evidence" value="ECO:0007669"/>
    <property type="project" value="UniProtKB-KW"/>
</dbReference>
<name>A0A0K9YL14_9BACL</name>
<evidence type="ECO:0000313" key="4">
    <source>
        <dbReference type="Proteomes" id="UP000319578"/>
    </source>
</evidence>
<dbReference type="InterPro" id="IPR011051">
    <property type="entry name" value="RmlC_Cupin_sf"/>
</dbReference>
<dbReference type="Proteomes" id="UP000319578">
    <property type="component" value="Unassembled WGS sequence"/>
</dbReference>
<dbReference type="SUPFAM" id="SSF51182">
    <property type="entry name" value="RmlC-like cupins"/>
    <property type="match status" value="1"/>
</dbReference>
<dbReference type="PATRIC" id="fig|54915.3.peg.4347"/>
<dbReference type="AlphaFoldDB" id="A0A0K9YL14"/>
<evidence type="ECO:0000313" key="1">
    <source>
        <dbReference type="EMBL" id="GED70760.1"/>
    </source>
</evidence>
<protein>
    <submittedName>
        <fullName evidence="2">Mannose-6-phosphate isomerase</fullName>
    </submittedName>
</protein>
<dbReference type="RefSeq" id="WP_049741349.1">
    <property type="nucleotide sequence ID" value="NZ_BJON01000018.1"/>
</dbReference>
<sequence>MEKVNIAQHFSMLQETWSSTVVGELNEAAIKLERLQGELAWQQNDQKDELFFIVHGRLLMMYHERNIWVEAGEFIVVPKGVAYKLFIPNGVCQVLTIEPQKAVALKRCS</sequence>
<organism evidence="2 3">
    <name type="scientific">Brevibacillus reuszeri</name>
    <dbReference type="NCBI Taxonomy" id="54915"/>
    <lineage>
        <taxon>Bacteria</taxon>
        <taxon>Bacillati</taxon>
        <taxon>Bacillota</taxon>
        <taxon>Bacilli</taxon>
        <taxon>Bacillales</taxon>
        <taxon>Paenibacillaceae</taxon>
        <taxon>Brevibacillus</taxon>
    </lineage>
</organism>
<dbReference type="InterPro" id="IPR010424">
    <property type="entry name" value="EutQ"/>
</dbReference>
<comment type="caution">
    <text evidence="2">The sequence shown here is derived from an EMBL/GenBank/DDBJ whole genome shotgun (WGS) entry which is preliminary data.</text>
</comment>
<keyword evidence="2" id="KW-0413">Isomerase</keyword>
<evidence type="ECO:0000313" key="3">
    <source>
        <dbReference type="Proteomes" id="UP000036834"/>
    </source>
</evidence>
<dbReference type="OrthoDB" id="9794183at2"/>
<keyword evidence="4" id="KW-1185">Reference proteome</keyword>
<reference evidence="1 4" key="3">
    <citation type="submission" date="2019-06" db="EMBL/GenBank/DDBJ databases">
        <title>Whole genome shotgun sequence of Brevibacillus reuszeri NBRC 15719.</title>
        <authorList>
            <person name="Hosoyama A."/>
            <person name="Uohara A."/>
            <person name="Ohji S."/>
            <person name="Ichikawa N."/>
        </authorList>
    </citation>
    <scope>NUCLEOTIDE SEQUENCE [LARGE SCALE GENOMIC DNA]</scope>
    <source>
        <strain evidence="1 4">NBRC 15719</strain>
    </source>
</reference>
<dbReference type="Gene3D" id="2.60.120.10">
    <property type="entry name" value="Jelly Rolls"/>
    <property type="match status" value="1"/>
</dbReference>